<evidence type="ECO:0000256" key="2">
    <source>
        <dbReference type="ARBA" id="ARBA00022692"/>
    </source>
</evidence>
<gene>
    <name evidence="7" type="ordered locus">Terro_0088</name>
</gene>
<dbReference type="PANTHER" id="PTHR36460">
    <property type="entry name" value="UPF0132 DOMAIN PROTEIN (AFU_ORTHOLOGUE AFUA_3G10255)"/>
    <property type="match status" value="1"/>
</dbReference>
<dbReference type="KEGG" id="trs:Terro_0088"/>
<dbReference type="AlphaFoldDB" id="I3ZB21"/>
<dbReference type="RefSeq" id="WP_014784008.1">
    <property type="nucleotide sequence ID" value="NC_018014.1"/>
</dbReference>
<accession>I3ZB21</accession>
<feature type="region of interest" description="Disordered" evidence="5">
    <location>
        <begin position="1"/>
        <end position="76"/>
    </location>
</feature>
<protein>
    <submittedName>
        <fullName evidence="7">Putative membrane protein</fullName>
    </submittedName>
</protein>
<dbReference type="EMBL" id="CP003379">
    <property type="protein sequence ID" value="AFL86439.1"/>
    <property type="molecule type" value="Genomic_DNA"/>
</dbReference>
<dbReference type="OrthoDB" id="2657448at2"/>
<comment type="subcellular location">
    <subcellularLocation>
        <location evidence="1">Membrane</location>
        <topology evidence="1">Multi-pass membrane protein</topology>
    </subcellularLocation>
</comment>
<evidence type="ECO:0000256" key="4">
    <source>
        <dbReference type="ARBA" id="ARBA00023136"/>
    </source>
</evidence>
<dbReference type="Proteomes" id="UP000006056">
    <property type="component" value="Chromosome"/>
</dbReference>
<feature type="compositionally biased region" description="Low complexity" evidence="5">
    <location>
        <begin position="25"/>
        <end position="36"/>
    </location>
</feature>
<feature type="transmembrane region" description="Helical" evidence="6">
    <location>
        <begin position="93"/>
        <end position="111"/>
    </location>
</feature>
<feature type="transmembrane region" description="Helical" evidence="6">
    <location>
        <begin position="146"/>
        <end position="173"/>
    </location>
</feature>
<organism evidence="7 8">
    <name type="scientific">Terriglobus roseus (strain DSM 18391 / NRRL B-41598 / KBS 63)</name>
    <dbReference type="NCBI Taxonomy" id="926566"/>
    <lineage>
        <taxon>Bacteria</taxon>
        <taxon>Pseudomonadati</taxon>
        <taxon>Acidobacteriota</taxon>
        <taxon>Terriglobia</taxon>
        <taxon>Terriglobales</taxon>
        <taxon>Acidobacteriaceae</taxon>
        <taxon>Terriglobus</taxon>
    </lineage>
</organism>
<evidence type="ECO:0000313" key="8">
    <source>
        <dbReference type="Proteomes" id="UP000006056"/>
    </source>
</evidence>
<evidence type="ECO:0000256" key="5">
    <source>
        <dbReference type="SAM" id="MobiDB-lite"/>
    </source>
</evidence>
<feature type="compositionally biased region" description="Polar residues" evidence="5">
    <location>
        <begin position="1"/>
        <end position="15"/>
    </location>
</feature>
<sequence length="199" mass="21338">MSTNPPHDPELNSSGAEPVYGPAYTAAAGTETQTTEGEGRRSSGERAVAPEAEASREARTQSATDEGSSPPYTAPYPPYPYDPPPAYGLQPNLAAGLAYMTLVPAVFFLLVEPYKSNRLVRFHSFQSIFFFLAVAALHAIENVLDALLPVVMAYSIISVVSLVWLATWLVAVVQAFGGKPYQLPWIGRFAEKASSGATL</sequence>
<keyword evidence="2 6" id="KW-0812">Transmembrane</keyword>
<evidence type="ECO:0000256" key="1">
    <source>
        <dbReference type="ARBA" id="ARBA00004141"/>
    </source>
</evidence>
<evidence type="ECO:0000256" key="6">
    <source>
        <dbReference type="SAM" id="Phobius"/>
    </source>
</evidence>
<keyword evidence="4 6" id="KW-0472">Membrane</keyword>
<keyword evidence="3 6" id="KW-1133">Transmembrane helix</keyword>
<dbReference type="HOGENOM" id="CLU_1371616_0_0_0"/>
<dbReference type="PANTHER" id="PTHR36460:SF1">
    <property type="entry name" value="UPF0132 DOMAIN PROTEIN (AFU_ORTHOLOGUE AFUA_3G10255)"/>
    <property type="match status" value="1"/>
</dbReference>
<evidence type="ECO:0000256" key="3">
    <source>
        <dbReference type="ARBA" id="ARBA00022989"/>
    </source>
</evidence>
<name>I3ZB21_TERRK</name>
<feature type="transmembrane region" description="Helical" evidence="6">
    <location>
        <begin position="123"/>
        <end position="140"/>
    </location>
</feature>
<proteinExistence type="predicted"/>
<keyword evidence="8" id="KW-1185">Reference proteome</keyword>
<dbReference type="STRING" id="926566.Terro_0088"/>
<evidence type="ECO:0000313" key="7">
    <source>
        <dbReference type="EMBL" id="AFL86439.1"/>
    </source>
</evidence>
<reference evidence="7 8" key="1">
    <citation type="submission" date="2012-06" db="EMBL/GenBank/DDBJ databases">
        <title>Complete genome of Terriglobus roseus DSM 18391.</title>
        <authorList>
            <consortium name="US DOE Joint Genome Institute (JGI-PGF)"/>
            <person name="Lucas S."/>
            <person name="Copeland A."/>
            <person name="Lapidus A."/>
            <person name="Glavina del Rio T."/>
            <person name="Dalin E."/>
            <person name="Tice H."/>
            <person name="Bruce D."/>
            <person name="Goodwin L."/>
            <person name="Pitluck S."/>
            <person name="Peters L."/>
            <person name="Mikhailova N."/>
            <person name="Munk A.C.C."/>
            <person name="Kyrpides N."/>
            <person name="Mavromatis K."/>
            <person name="Ivanova N."/>
            <person name="Brettin T."/>
            <person name="Detter J.C."/>
            <person name="Han C."/>
            <person name="Larimer F."/>
            <person name="Land M."/>
            <person name="Hauser L."/>
            <person name="Markowitz V."/>
            <person name="Cheng J.-F."/>
            <person name="Hugenholtz P."/>
            <person name="Woyke T."/>
            <person name="Wu D."/>
            <person name="Brambilla E."/>
            <person name="Klenk H.-P."/>
            <person name="Eisen J.A."/>
        </authorList>
    </citation>
    <scope>NUCLEOTIDE SEQUENCE [LARGE SCALE GENOMIC DNA]</scope>
    <source>
        <strain evidence="8">DSM 18391 / NRRL B-41598 / KBS 63</strain>
    </source>
</reference>
<dbReference type="eggNOG" id="COG4818">
    <property type="taxonomic scope" value="Bacteria"/>
</dbReference>
<dbReference type="GO" id="GO:0016020">
    <property type="term" value="C:membrane"/>
    <property type="evidence" value="ECO:0007669"/>
    <property type="project" value="UniProtKB-SubCell"/>
</dbReference>